<dbReference type="EMBL" id="CCYD01003042">
    <property type="protein sequence ID" value="CEG48918.1"/>
    <property type="molecule type" value="Genomic_DNA"/>
</dbReference>
<evidence type="ECO:0000313" key="1">
    <source>
        <dbReference type="EMBL" id="CEG48918.1"/>
    </source>
</evidence>
<name>A0A0P1B4N7_PLAHL</name>
<keyword evidence="2" id="KW-1185">Reference proteome</keyword>
<evidence type="ECO:0000313" key="2">
    <source>
        <dbReference type="Proteomes" id="UP000054928"/>
    </source>
</evidence>
<dbReference type="GeneID" id="36410219"/>
<reference evidence="2" key="1">
    <citation type="submission" date="2014-09" db="EMBL/GenBank/DDBJ databases">
        <authorList>
            <person name="Sharma Rahul"/>
            <person name="Thines Marco"/>
        </authorList>
    </citation>
    <scope>NUCLEOTIDE SEQUENCE [LARGE SCALE GENOMIC DNA]</scope>
</reference>
<sequence length="75" mass="8861">MVVRAQNQKFKSRTLHLIPRKDFMRSYLVTFATAKIPVCVDKDDGLFQLRRRYIKEYFIAYVPKIVSFSKACIIS</sequence>
<dbReference type="RefSeq" id="XP_024585287.1">
    <property type="nucleotide sequence ID" value="XM_024720049.2"/>
</dbReference>
<protein>
    <submittedName>
        <fullName evidence="1">Uncharacterized protein</fullName>
    </submittedName>
</protein>
<proteinExistence type="predicted"/>
<organism evidence="1 2">
    <name type="scientific">Plasmopara halstedii</name>
    <name type="common">Downy mildew of sunflower</name>
    <dbReference type="NCBI Taxonomy" id="4781"/>
    <lineage>
        <taxon>Eukaryota</taxon>
        <taxon>Sar</taxon>
        <taxon>Stramenopiles</taxon>
        <taxon>Oomycota</taxon>
        <taxon>Peronosporomycetes</taxon>
        <taxon>Peronosporales</taxon>
        <taxon>Peronosporaceae</taxon>
        <taxon>Plasmopara</taxon>
    </lineage>
</organism>
<accession>A0A0P1B4N7</accession>
<dbReference type="AlphaFoldDB" id="A0A0P1B4N7"/>
<dbReference type="Proteomes" id="UP000054928">
    <property type="component" value="Unassembled WGS sequence"/>
</dbReference>